<feature type="compositionally biased region" description="Low complexity" evidence="2">
    <location>
        <begin position="69"/>
        <end position="80"/>
    </location>
</feature>
<sequence>MKLSWKKKNGNKRLAISNSSNLPFELDDFEDQTSLSSLSPTNNNNNIINININNKNCNNSDEPKKALDDFNPSSSNSSLSDDFLELGNKLAEEGKYREALGKWETAITLMPQKAVLHEQKAQVLLEIGDAWGSLKAATRATELDPEWAEAWTTLGRAQLNFGEPDAAIESFDKALAIKPDLAESRDDRQTAQLLIKKRKQLHTSGLSTDKSRYAVGDEGEGYLPGQG</sequence>
<keyword evidence="4" id="KW-1185">Reference proteome</keyword>
<feature type="region of interest" description="Disordered" evidence="2">
    <location>
        <begin position="59"/>
        <end position="80"/>
    </location>
</feature>
<protein>
    <recommendedName>
        <fullName evidence="5">Tetratricopeptide repeat protein 33</fullName>
    </recommendedName>
</protein>
<dbReference type="Gene3D" id="1.25.40.10">
    <property type="entry name" value="Tetratricopeptide repeat domain"/>
    <property type="match status" value="1"/>
</dbReference>
<proteinExistence type="predicted"/>
<gene>
    <name evidence="3" type="ORF">RND81_02G088000</name>
</gene>
<dbReference type="Proteomes" id="UP001443914">
    <property type="component" value="Unassembled WGS sequence"/>
</dbReference>
<dbReference type="AlphaFoldDB" id="A0AAW1MRV7"/>
<name>A0AAW1MRV7_SAPOF</name>
<reference evidence="3" key="1">
    <citation type="submission" date="2024-03" db="EMBL/GenBank/DDBJ databases">
        <title>WGS assembly of Saponaria officinalis var. Norfolk2.</title>
        <authorList>
            <person name="Jenkins J."/>
            <person name="Shu S."/>
            <person name="Grimwood J."/>
            <person name="Barry K."/>
            <person name="Goodstein D."/>
            <person name="Schmutz J."/>
            <person name="Leebens-Mack J."/>
            <person name="Osbourn A."/>
        </authorList>
    </citation>
    <scope>NUCLEOTIDE SEQUENCE [LARGE SCALE GENOMIC DNA]</scope>
    <source>
        <strain evidence="3">JIC</strain>
    </source>
</reference>
<dbReference type="InterPro" id="IPR011990">
    <property type="entry name" value="TPR-like_helical_dom_sf"/>
</dbReference>
<evidence type="ECO:0000313" key="3">
    <source>
        <dbReference type="EMBL" id="KAK9748886.1"/>
    </source>
</evidence>
<dbReference type="InterPro" id="IPR019734">
    <property type="entry name" value="TPR_rpt"/>
</dbReference>
<dbReference type="InterPro" id="IPR052658">
    <property type="entry name" value="TPR-containing"/>
</dbReference>
<evidence type="ECO:0008006" key="5">
    <source>
        <dbReference type="Google" id="ProtNLM"/>
    </source>
</evidence>
<evidence type="ECO:0000313" key="4">
    <source>
        <dbReference type="Proteomes" id="UP001443914"/>
    </source>
</evidence>
<dbReference type="SMART" id="SM00028">
    <property type="entry name" value="TPR"/>
    <property type="match status" value="3"/>
</dbReference>
<evidence type="ECO:0000256" key="1">
    <source>
        <dbReference type="PROSITE-ProRule" id="PRU00339"/>
    </source>
</evidence>
<evidence type="ECO:0000256" key="2">
    <source>
        <dbReference type="SAM" id="MobiDB-lite"/>
    </source>
</evidence>
<dbReference type="Pfam" id="PF13432">
    <property type="entry name" value="TPR_16"/>
    <property type="match status" value="1"/>
</dbReference>
<dbReference type="EMBL" id="JBDFQZ010000002">
    <property type="protein sequence ID" value="KAK9748886.1"/>
    <property type="molecule type" value="Genomic_DNA"/>
</dbReference>
<comment type="caution">
    <text evidence="3">The sequence shown here is derived from an EMBL/GenBank/DDBJ whole genome shotgun (WGS) entry which is preliminary data.</text>
</comment>
<dbReference type="PANTHER" id="PTHR15544:SF0">
    <property type="entry name" value="TETRATRICOPEPTIDE REPEAT PROTEIN 33"/>
    <property type="match status" value="1"/>
</dbReference>
<accession>A0AAW1MRV7</accession>
<feature type="region of interest" description="Disordered" evidence="2">
    <location>
        <begin position="201"/>
        <end position="227"/>
    </location>
</feature>
<feature type="repeat" description="TPR" evidence="1">
    <location>
        <begin position="80"/>
        <end position="113"/>
    </location>
</feature>
<dbReference type="SUPFAM" id="SSF48452">
    <property type="entry name" value="TPR-like"/>
    <property type="match status" value="1"/>
</dbReference>
<dbReference type="PANTHER" id="PTHR15544">
    <property type="entry name" value="OSMOSIS RESPONSIVE FACTOR"/>
    <property type="match status" value="1"/>
</dbReference>
<keyword evidence="1" id="KW-0802">TPR repeat</keyword>
<dbReference type="PROSITE" id="PS50293">
    <property type="entry name" value="TPR_REGION"/>
    <property type="match status" value="1"/>
</dbReference>
<feature type="repeat" description="TPR" evidence="1">
    <location>
        <begin position="148"/>
        <end position="181"/>
    </location>
</feature>
<organism evidence="3 4">
    <name type="scientific">Saponaria officinalis</name>
    <name type="common">Common soapwort</name>
    <name type="synonym">Lychnis saponaria</name>
    <dbReference type="NCBI Taxonomy" id="3572"/>
    <lineage>
        <taxon>Eukaryota</taxon>
        <taxon>Viridiplantae</taxon>
        <taxon>Streptophyta</taxon>
        <taxon>Embryophyta</taxon>
        <taxon>Tracheophyta</taxon>
        <taxon>Spermatophyta</taxon>
        <taxon>Magnoliopsida</taxon>
        <taxon>eudicotyledons</taxon>
        <taxon>Gunneridae</taxon>
        <taxon>Pentapetalae</taxon>
        <taxon>Caryophyllales</taxon>
        <taxon>Caryophyllaceae</taxon>
        <taxon>Caryophylleae</taxon>
        <taxon>Saponaria</taxon>
    </lineage>
</organism>
<dbReference type="PROSITE" id="PS50005">
    <property type="entry name" value="TPR"/>
    <property type="match status" value="2"/>
</dbReference>